<name>A0ABY6GXJ6_9GAMM</name>
<evidence type="ECO:0000256" key="5">
    <source>
        <dbReference type="ARBA" id="ARBA00022692"/>
    </source>
</evidence>
<dbReference type="InterPro" id="IPR002549">
    <property type="entry name" value="AI-2E-like"/>
</dbReference>
<keyword evidence="3" id="KW-0813">Transport</keyword>
<feature type="transmembrane region" description="Helical" evidence="8">
    <location>
        <begin position="282"/>
        <end position="301"/>
    </location>
</feature>
<feature type="transmembrane region" description="Helical" evidence="8">
    <location>
        <begin position="159"/>
        <end position="177"/>
    </location>
</feature>
<dbReference type="PANTHER" id="PTHR21716:SF53">
    <property type="entry name" value="PERMEASE PERM-RELATED"/>
    <property type="match status" value="1"/>
</dbReference>
<sequence>MLNTIKGWLHRYLSDSEALVLLLLLVAGFAIILTMGNMLAPVFAALVLAFLMQGVVNWLQGWGIRHSWSVTLVFVLFVSVLVVSLLLLVPLVWQQVSALLNELPKMVSHGQAWVRELPEHFPAFVSEAETAAITESINGMIAGLGQWALSFSLANLTNVMVLLVYLILVPILVLFFLKDKDLLLDWIGQQLPTRRRVINQVADEMNRQIANYIRGKAIEIVIVGGVSFVLFALMGLNYAVLLATLVGFSVVIPYIGATVVTIPIALIGLFQWGFGQQFTILMIAYLFIQALDGNVLVPLLFSEAVNLHPVAIIIAVLVFGGFWGFWGVFFAIPLATLLKAVMNAWPRVQDVGANGS</sequence>
<comment type="subcellular location">
    <subcellularLocation>
        <location evidence="1">Cell membrane</location>
        <topology evidence="1">Multi-pass membrane protein</topology>
    </subcellularLocation>
</comment>
<proteinExistence type="inferred from homology"/>
<evidence type="ECO:0000313" key="9">
    <source>
        <dbReference type="EMBL" id="UYM16771.1"/>
    </source>
</evidence>
<feature type="transmembrane region" description="Helical" evidence="8">
    <location>
        <begin position="12"/>
        <end position="33"/>
    </location>
</feature>
<feature type="transmembrane region" description="Helical" evidence="8">
    <location>
        <begin position="217"/>
        <end position="240"/>
    </location>
</feature>
<evidence type="ECO:0000256" key="4">
    <source>
        <dbReference type="ARBA" id="ARBA00022475"/>
    </source>
</evidence>
<evidence type="ECO:0000256" key="2">
    <source>
        <dbReference type="ARBA" id="ARBA00009773"/>
    </source>
</evidence>
<feature type="transmembrane region" description="Helical" evidence="8">
    <location>
        <begin position="39"/>
        <end position="59"/>
    </location>
</feature>
<dbReference type="RefSeq" id="WP_262599115.1">
    <property type="nucleotide sequence ID" value="NZ_CP103300.1"/>
</dbReference>
<feature type="transmembrane region" description="Helical" evidence="8">
    <location>
        <begin position="246"/>
        <end position="270"/>
    </location>
</feature>
<evidence type="ECO:0000256" key="6">
    <source>
        <dbReference type="ARBA" id="ARBA00022989"/>
    </source>
</evidence>
<dbReference type="Proteomes" id="UP001163255">
    <property type="component" value="Chromosome"/>
</dbReference>
<evidence type="ECO:0000313" key="10">
    <source>
        <dbReference type="Proteomes" id="UP001163255"/>
    </source>
</evidence>
<evidence type="ECO:0000256" key="8">
    <source>
        <dbReference type="SAM" id="Phobius"/>
    </source>
</evidence>
<feature type="transmembrane region" description="Helical" evidence="8">
    <location>
        <begin position="307"/>
        <end position="332"/>
    </location>
</feature>
<evidence type="ECO:0000256" key="1">
    <source>
        <dbReference type="ARBA" id="ARBA00004651"/>
    </source>
</evidence>
<dbReference type="PANTHER" id="PTHR21716">
    <property type="entry name" value="TRANSMEMBRANE PROTEIN"/>
    <property type="match status" value="1"/>
</dbReference>
<gene>
    <name evidence="9" type="ORF">NX720_02270</name>
</gene>
<comment type="similarity">
    <text evidence="2">Belongs to the autoinducer-2 exporter (AI-2E) (TC 2.A.86) family.</text>
</comment>
<evidence type="ECO:0000256" key="7">
    <source>
        <dbReference type="ARBA" id="ARBA00023136"/>
    </source>
</evidence>
<reference evidence="9" key="1">
    <citation type="submission" date="2022-10" db="EMBL/GenBank/DDBJ databases">
        <title>Completed Genome Sequence of two octocoral isolated bacterium, Endozoicomonas euniceicola EF212T and Endozoicomonas gorgoniicola PS125T.</title>
        <authorList>
            <person name="Chiou Y.-J."/>
            <person name="Chen Y.-H."/>
        </authorList>
    </citation>
    <scope>NUCLEOTIDE SEQUENCE</scope>
    <source>
        <strain evidence="9">EF212</strain>
    </source>
</reference>
<accession>A0ABY6GXJ6</accession>
<feature type="transmembrane region" description="Helical" evidence="8">
    <location>
        <begin position="71"/>
        <end position="93"/>
    </location>
</feature>
<keyword evidence="5 8" id="KW-0812">Transmembrane</keyword>
<protein>
    <submittedName>
        <fullName evidence="9">AI-2E family transporter</fullName>
    </submittedName>
</protein>
<keyword evidence="7 8" id="KW-0472">Membrane</keyword>
<organism evidence="9 10">
    <name type="scientific">Endozoicomonas euniceicola</name>
    <dbReference type="NCBI Taxonomy" id="1234143"/>
    <lineage>
        <taxon>Bacteria</taxon>
        <taxon>Pseudomonadati</taxon>
        <taxon>Pseudomonadota</taxon>
        <taxon>Gammaproteobacteria</taxon>
        <taxon>Oceanospirillales</taxon>
        <taxon>Endozoicomonadaceae</taxon>
        <taxon>Endozoicomonas</taxon>
    </lineage>
</organism>
<keyword evidence="6 8" id="KW-1133">Transmembrane helix</keyword>
<dbReference type="Pfam" id="PF01594">
    <property type="entry name" value="AI-2E_transport"/>
    <property type="match status" value="1"/>
</dbReference>
<dbReference type="EMBL" id="CP103300">
    <property type="protein sequence ID" value="UYM16771.1"/>
    <property type="molecule type" value="Genomic_DNA"/>
</dbReference>
<keyword evidence="4" id="KW-1003">Cell membrane</keyword>
<keyword evidence="10" id="KW-1185">Reference proteome</keyword>
<evidence type="ECO:0000256" key="3">
    <source>
        <dbReference type="ARBA" id="ARBA00022448"/>
    </source>
</evidence>